<dbReference type="PANTHER" id="PTHR46558:SF11">
    <property type="entry name" value="HTH-TYPE TRANSCRIPTIONAL REGULATOR XRE"/>
    <property type="match status" value="1"/>
</dbReference>
<dbReference type="AlphaFoldDB" id="A0A166VYJ7"/>
<dbReference type="Pfam" id="PF01381">
    <property type="entry name" value="HTH_3"/>
    <property type="match status" value="1"/>
</dbReference>
<dbReference type="RefSeq" id="WP_063365617.1">
    <property type="nucleotide sequence ID" value="NZ_AQHB01000041.1"/>
</dbReference>
<comment type="caution">
    <text evidence="3">The sequence shown here is derived from an EMBL/GenBank/DDBJ whole genome shotgun (WGS) entry which is preliminary data.</text>
</comment>
<sequence length="129" mass="14380">MSSAITHYLDKMTQNDKDFFKQLGAKIASLRKEQQITQVQLAEILGISQQYMQAFEAGRRKVPSSMLPTLAEVLAISVEELIGIAPTNGKKRGPAPKLLKQVEQISQLPKSKQKFVMDMLDTVIQQAAH</sequence>
<organism evidence="3 4">
    <name type="scientific">Pseudoalteromonas luteoviolacea DSM 6061</name>
    <dbReference type="NCBI Taxonomy" id="1365250"/>
    <lineage>
        <taxon>Bacteria</taxon>
        <taxon>Pseudomonadati</taxon>
        <taxon>Pseudomonadota</taxon>
        <taxon>Gammaproteobacteria</taxon>
        <taxon>Alteromonadales</taxon>
        <taxon>Pseudoalteromonadaceae</taxon>
        <taxon>Pseudoalteromonas</taxon>
    </lineage>
</organism>
<proteinExistence type="predicted"/>
<dbReference type="PANTHER" id="PTHR46558">
    <property type="entry name" value="TRACRIPTIONAL REGULATORY PROTEIN-RELATED-RELATED"/>
    <property type="match status" value="1"/>
</dbReference>
<keyword evidence="4" id="KW-1185">Reference proteome</keyword>
<feature type="domain" description="HTH cro/C1-type" evidence="2">
    <location>
        <begin position="27"/>
        <end position="81"/>
    </location>
</feature>
<accession>A0A166VYJ7</accession>
<gene>
    <name evidence="3" type="ORF">N475_19095</name>
</gene>
<evidence type="ECO:0000259" key="2">
    <source>
        <dbReference type="PROSITE" id="PS50943"/>
    </source>
</evidence>
<dbReference type="PATRIC" id="fig|1365250.3.peg.3511"/>
<dbReference type="InterPro" id="IPR001387">
    <property type="entry name" value="Cro/C1-type_HTH"/>
</dbReference>
<keyword evidence="1" id="KW-0238">DNA-binding</keyword>
<dbReference type="EMBL" id="AUYB01000117">
    <property type="protein sequence ID" value="KZN34620.1"/>
    <property type="molecule type" value="Genomic_DNA"/>
</dbReference>
<protein>
    <recommendedName>
        <fullName evidence="2">HTH cro/C1-type domain-containing protein</fullName>
    </recommendedName>
</protein>
<evidence type="ECO:0000313" key="3">
    <source>
        <dbReference type="EMBL" id="KZN34620.1"/>
    </source>
</evidence>
<dbReference type="InterPro" id="IPR010982">
    <property type="entry name" value="Lambda_DNA-bd_dom_sf"/>
</dbReference>
<reference evidence="3 4" key="1">
    <citation type="submission" date="2013-07" db="EMBL/GenBank/DDBJ databases">
        <title>Comparative Genomic and Metabolomic Analysis of Twelve Strains of Pseudoalteromonas luteoviolacea.</title>
        <authorList>
            <person name="Vynne N.G."/>
            <person name="Mansson M."/>
            <person name="Gram L."/>
        </authorList>
    </citation>
    <scope>NUCLEOTIDE SEQUENCE [LARGE SCALE GENOMIC DNA]</scope>
    <source>
        <strain evidence="3 4">DSM 6061</strain>
    </source>
</reference>
<dbReference type="Gene3D" id="1.10.260.40">
    <property type="entry name" value="lambda repressor-like DNA-binding domains"/>
    <property type="match status" value="1"/>
</dbReference>
<dbReference type="GO" id="GO:0003677">
    <property type="term" value="F:DNA binding"/>
    <property type="evidence" value="ECO:0007669"/>
    <property type="project" value="UniProtKB-KW"/>
</dbReference>
<dbReference type="SMART" id="SM00530">
    <property type="entry name" value="HTH_XRE"/>
    <property type="match status" value="1"/>
</dbReference>
<name>A0A166VYJ7_9GAMM</name>
<dbReference type="PROSITE" id="PS50943">
    <property type="entry name" value="HTH_CROC1"/>
    <property type="match status" value="1"/>
</dbReference>
<evidence type="ECO:0000313" key="4">
    <source>
        <dbReference type="Proteomes" id="UP000076643"/>
    </source>
</evidence>
<dbReference type="CDD" id="cd00093">
    <property type="entry name" value="HTH_XRE"/>
    <property type="match status" value="1"/>
</dbReference>
<dbReference type="Proteomes" id="UP000076643">
    <property type="component" value="Unassembled WGS sequence"/>
</dbReference>
<dbReference type="SUPFAM" id="SSF47413">
    <property type="entry name" value="lambda repressor-like DNA-binding domains"/>
    <property type="match status" value="1"/>
</dbReference>
<evidence type="ECO:0000256" key="1">
    <source>
        <dbReference type="ARBA" id="ARBA00023125"/>
    </source>
</evidence>